<dbReference type="EMBL" id="VCAU01000097">
    <property type="protein sequence ID" value="KAF9885381.1"/>
    <property type="molecule type" value="Genomic_DNA"/>
</dbReference>
<keyword evidence="2" id="KW-1185">Reference proteome</keyword>
<dbReference type="Proteomes" id="UP001194746">
    <property type="component" value="Unassembled WGS sequence"/>
</dbReference>
<sequence length="221" mass="25181">MPTRYLQVVFSDPAQDVYPQWEKYTKEYLLATLPAGNQGALYDIVPNPMGRPPPDDSTSLVLLESEEHLYLHSRDMREVTHLSSSSVDSRSYELIESFDPLELGVLGADRLIDTPGPFILQAEAEPADIGEYIEFYRDDHAPMMAKHAGYLRTTLYRLKDVQEGQVNVPAPLMIIHEFRHLEGLGSQITKDSVETEFAKRVFPRVRSMKARMMKLVFAHGR</sequence>
<evidence type="ECO:0000313" key="2">
    <source>
        <dbReference type="Proteomes" id="UP001194746"/>
    </source>
</evidence>
<protein>
    <recommendedName>
        <fullName evidence="3">EthD domain-containing protein</fullName>
    </recommendedName>
</protein>
<accession>A0AAD4CF57</accession>
<gene>
    <name evidence="1" type="ORF">FE257_012999</name>
</gene>
<organism evidence="1 2">
    <name type="scientific">Aspergillus nanangensis</name>
    <dbReference type="NCBI Taxonomy" id="2582783"/>
    <lineage>
        <taxon>Eukaryota</taxon>
        <taxon>Fungi</taxon>
        <taxon>Dikarya</taxon>
        <taxon>Ascomycota</taxon>
        <taxon>Pezizomycotina</taxon>
        <taxon>Eurotiomycetes</taxon>
        <taxon>Eurotiomycetidae</taxon>
        <taxon>Eurotiales</taxon>
        <taxon>Aspergillaceae</taxon>
        <taxon>Aspergillus</taxon>
        <taxon>Aspergillus subgen. Circumdati</taxon>
    </lineage>
</organism>
<reference evidence="1" key="1">
    <citation type="journal article" date="2019" name="Beilstein J. Org. Chem.">
        <title>Nanangenines: drimane sesquiterpenoids as the dominant metabolite cohort of a novel Australian fungus, Aspergillus nanangensis.</title>
        <authorList>
            <person name="Lacey H.J."/>
            <person name="Gilchrist C.L.M."/>
            <person name="Crombie A."/>
            <person name="Kalaitzis J.A."/>
            <person name="Vuong D."/>
            <person name="Rutledge P.J."/>
            <person name="Turner P."/>
            <person name="Pitt J.I."/>
            <person name="Lacey E."/>
            <person name="Chooi Y.H."/>
            <person name="Piggott A.M."/>
        </authorList>
    </citation>
    <scope>NUCLEOTIDE SEQUENCE</scope>
    <source>
        <strain evidence="1">MST-FP2251</strain>
    </source>
</reference>
<evidence type="ECO:0008006" key="3">
    <source>
        <dbReference type="Google" id="ProtNLM"/>
    </source>
</evidence>
<comment type="caution">
    <text evidence="1">The sequence shown here is derived from an EMBL/GenBank/DDBJ whole genome shotgun (WGS) entry which is preliminary data.</text>
</comment>
<reference evidence="1" key="2">
    <citation type="submission" date="2020-02" db="EMBL/GenBank/DDBJ databases">
        <authorList>
            <person name="Gilchrist C.L.M."/>
            <person name="Chooi Y.-H."/>
        </authorList>
    </citation>
    <scope>NUCLEOTIDE SEQUENCE</scope>
    <source>
        <strain evidence="1">MST-FP2251</strain>
    </source>
</reference>
<name>A0AAD4CF57_ASPNN</name>
<evidence type="ECO:0000313" key="1">
    <source>
        <dbReference type="EMBL" id="KAF9885381.1"/>
    </source>
</evidence>
<proteinExistence type="predicted"/>
<dbReference type="AlphaFoldDB" id="A0AAD4CF57"/>